<reference evidence="2 3" key="1">
    <citation type="submission" date="2019-08" db="EMBL/GenBank/DDBJ databases">
        <title>Bacillus genomes from the desert of Cuatro Cienegas, Coahuila.</title>
        <authorList>
            <person name="Olmedo-Alvarez G."/>
        </authorList>
    </citation>
    <scope>NUCLEOTIDE SEQUENCE [LARGE SCALE GENOMIC DNA]</scope>
    <source>
        <strain evidence="2 3">CH87b_3T</strain>
    </source>
</reference>
<dbReference type="AlphaFoldDB" id="A0A5D4U8W7"/>
<comment type="caution">
    <text evidence="2">The sequence shown here is derived from an EMBL/GenBank/DDBJ whole genome shotgun (WGS) entry which is preliminary data.</text>
</comment>
<sequence>MKHQAAPYFSFSGEAKEALDYYKEVFEGEVLAVQTFGEADYPSPPEIADQIMHAHFKKGELSFMMSDSFPGHQPTVGNNISLVLELESEEDIDTYYRRLTEKGTVVMELQDTFWGAKYAKVKDPYGIHWDLNYTEK</sequence>
<feature type="domain" description="VOC" evidence="1">
    <location>
        <begin position="1"/>
        <end position="134"/>
    </location>
</feature>
<evidence type="ECO:0000313" key="3">
    <source>
        <dbReference type="Proteomes" id="UP000324269"/>
    </source>
</evidence>
<dbReference type="Pfam" id="PF06983">
    <property type="entry name" value="3-dmu-9_3-mt"/>
    <property type="match status" value="1"/>
</dbReference>
<proteinExistence type="predicted"/>
<dbReference type="InterPro" id="IPR029068">
    <property type="entry name" value="Glyas_Bleomycin-R_OHBP_Dase"/>
</dbReference>
<dbReference type="PANTHER" id="PTHR33990">
    <property type="entry name" value="PROTEIN YJDN-RELATED"/>
    <property type="match status" value="1"/>
</dbReference>
<dbReference type="OrthoDB" id="9795306at2"/>
<organism evidence="2 3">
    <name type="scientific">Rossellomorea aquimaris</name>
    <dbReference type="NCBI Taxonomy" id="189382"/>
    <lineage>
        <taxon>Bacteria</taxon>
        <taxon>Bacillati</taxon>
        <taxon>Bacillota</taxon>
        <taxon>Bacilli</taxon>
        <taxon>Bacillales</taxon>
        <taxon>Bacillaceae</taxon>
        <taxon>Rossellomorea</taxon>
    </lineage>
</organism>
<evidence type="ECO:0000313" key="2">
    <source>
        <dbReference type="EMBL" id="TYS83834.1"/>
    </source>
</evidence>
<dbReference type="InterPro" id="IPR028973">
    <property type="entry name" value="PhnB-like"/>
</dbReference>
<evidence type="ECO:0000259" key="1">
    <source>
        <dbReference type="PROSITE" id="PS51819"/>
    </source>
</evidence>
<accession>A0A5D4U8W7</accession>
<name>A0A5D4U8W7_9BACI</name>
<dbReference type="CDD" id="cd06588">
    <property type="entry name" value="PhnB_like"/>
    <property type="match status" value="1"/>
</dbReference>
<protein>
    <submittedName>
        <fullName evidence="2">VOC family protein</fullName>
    </submittedName>
</protein>
<dbReference type="Proteomes" id="UP000324269">
    <property type="component" value="Unassembled WGS sequence"/>
</dbReference>
<dbReference type="PROSITE" id="PS51819">
    <property type="entry name" value="VOC"/>
    <property type="match status" value="1"/>
</dbReference>
<dbReference type="SUPFAM" id="SSF54593">
    <property type="entry name" value="Glyoxalase/Bleomycin resistance protein/Dihydroxybiphenyl dioxygenase"/>
    <property type="match status" value="1"/>
</dbReference>
<dbReference type="PANTHER" id="PTHR33990:SF1">
    <property type="entry name" value="PROTEIN YJDN"/>
    <property type="match status" value="1"/>
</dbReference>
<dbReference type="RefSeq" id="WP_148970351.1">
    <property type="nucleotide sequence ID" value="NZ_CANLNA010000005.1"/>
</dbReference>
<dbReference type="EMBL" id="VTEZ01000005">
    <property type="protein sequence ID" value="TYS83834.1"/>
    <property type="molecule type" value="Genomic_DNA"/>
</dbReference>
<gene>
    <name evidence="2" type="ORF">FZC85_16385</name>
</gene>
<dbReference type="InterPro" id="IPR037523">
    <property type="entry name" value="VOC_core"/>
</dbReference>
<dbReference type="Gene3D" id="3.10.180.10">
    <property type="entry name" value="2,3-Dihydroxybiphenyl 1,2-Dioxygenase, domain 1"/>
    <property type="match status" value="1"/>
</dbReference>